<dbReference type="EMBL" id="FNSA01000003">
    <property type="protein sequence ID" value="SEC16609.1"/>
    <property type="molecule type" value="Genomic_DNA"/>
</dbReference>
<dbReference type="InterPro" id="IPR029756">
    <property type="entry name" value="MTH1187/YkoF-like"/>
</dbReference>
<keyword evidence="3" id="KW-1185">Reference proteome</keyword>
<feature type="domain" description="Thiamine-binding protein" evidence="1">
    <location>
        <begin position="27"/>
        <end position="96"/>
    </location>
</feature>
<dbReference type="Pfam" id="PF01910">
    <property type="entry name" value="Thiamine_BP"/>
    <property type="match status" value="1"/>
</dbReference>
<dbReference type="Proteomes" id="UP000182241">
    <property type="component" value="Unassembled WGS sequence"/>
</dbReference>
<proteinExistence type="predicted"/>
<dbReference type="STRING" id="57704.SAMN04489793_1694"/>
<dbReference type="SUPFAM" id="SSF89957">
    <property type="entry name" value="MTH1187/YkoF-like"/>
    <property type="match status" value="1"/>
</dbReference>
<reference evidence="3" key="1">
    <citation type="submission" date="2016-10" db="EMBL/GenBank/DDBJ databases">
        <authorList>
            <person name="Varghese N."/>
            <person name="Submissions S."/>
        </authorList>
    </citation>
    <scope>NUCLEOTIDE SEQUENCE [LARGE SCALE GENOMIC DNA]</scope>
    <source>
        <strain evidence="3">DSM 44234</strain>
    </source>
</reference>
<gene>
    <name evidence="2" type="ORF">SAMN04489793_1694</name>
</gene>
<sequence>MTCDLSHVNSLLKIRPGYDADMRLTAEFTSEPFEGEGAVPSHAERAVEVLRARGLDHDFGPLGTSVDGEAEAVLDALRAALAGAFAGGATRVTVQIDRADG</sequence>
<dbReference type="AlphaFoldDB" id="A0A1H4QAN9"/>
<evidence type="ECO:0000313" key="3">
    <source>
        <dbReference type="Proteomes" id="UP000182241"/>
    </source>
</evidence>
<accession>A0A1H4QAN9</accession>
<evidence type="ECO:0000313" key="2">
    <source>
        <dbReference type="EMBL" id="SEC16609.1"/>
    </source>
</evidence>
<name>A0A1H4QAN9_TSUTY</name>
<protein>
    <submittedName>
        <fullName evidence="2">Uncharacterized conserved protein YqgV, UPF0045/DUF77 family</fullName>
    </submittedName>
</protein>
<dbReference type="InterPro" id="IPR002767">
    <property type="entry name" value="Thiamine_BP"/>
</dbReference>
<organism evidence="2 3">
    <name type="scientific">Tsukamurella tyrosinosolvens</name>
    <dbReference type="NCBI Taxonomy" id="57704"/>
    <lineage>
        <taxon>Bacteria</taxon>
        <taxon>Bacillati</taxon>
        <taxon>Actinomycetota</taxon>
        <taxon>Actinomycetes</taxon>
        <taxon>Mycobacteriales</taxon>
        <taxon>Tsukamurellaceae</taxon>
        <taxon>Tsukamurella</taxon>
    </lineage>
</organism>
<evidence type="ECO:0000259" key="1">
    <source>
        <dbReference type="Pfam" id="PF01910"/>
    </source>
</evidence>
<dbReference type="Gene3D" id="3.30.70.930">
    <property type="match status" value="1"/>
</dbReference>